<evidence type="ECO:0000313" key="10">
    <source>
        <dbReference type="EMBL" id="OAE28431.1"/>
    </source>
</evidence>
<keyword evidence="5" id="KW-0349">Heme</keyword>
<dbReference type="GO" id="GO:0006979">
    <property type="term" value="P:response to oxidative stress"/>
    <property type="evidence" value="ECO:0007669"/>
    <property type="project" value="InterPro"/>
</dbReference>
<feature type="binding site" evidence="8">
    <location>
        <position position="68"/>
    </location>
    <ligand>
        <name>Ca(2+)</name>
        <dbReference type="ChEBI" id="CHEBI:29108"/>
        <label>1</label>
    </ligand>
</feature>
<dbReference type="GO" id="GO:0020037">
    <property type="term" value="F:heme binding"/>
    <property type="evidence" value="ECO:0007669"/>
    <property type="project" value="InterPro"/>
</dbReference>
<gene>
    <name evidence="10" type="ORF">AXG93_115s1200</name>
</gene>
<evidence type="ECO:0000256" key="6">
    <source>
        <dbReference type="ARBA" id="ARBA00022723"/>
    </source>
</evidence>
<evidence type="ECO:0000256" key="5">
    <source>
        <dbReference type="ARBA" id="ARBA00022617"/>
    </source>
</evidence>
<dbReference type="AlphaFoldDB" id="A0A176W738"/>
<name>A0A176W738_MARPO</name>
<comment type="cofactor">
    <cofactor evidence="2">
        <name>heme b</name>
        <dbReference type="ChEBI" id="CHEBI:60344"/>
    </cofactor>
</comment>
<dbReference type="InterPro" id="IPR002016">
    <property type="entry name" value="Haem_peroxidase"/>
</dbReference>
<dbReference type="EMBL" id="LVLJ01001739">
    <property type="protein sequence ID" value="OAE28431.1"/>
    <property type="molecule type" value="Genomic_DNA"/>
</dbReference>
<dbReference type="Gene3D" id="1.10.420.10">
    <property type="entry name" value="Peroxidase, domain 2"/>
    <property type="match status" value="1"/>
</dbReference>
<dbReference type="Pfam" id="PF00141">
    <property type="entry name" value="peroxidase"/>
    <property type="match status" value="2"/>
</dbReference>
<reference evidence="10" key="1">
    <citation type="submission" date="2016-03" db="EMBL/GenBank/DDBJ databases">
        <title>Mechanisms controlling the formation of the plant cell surface in tip-growing cells are functionally conserved among land plants.</title>
        <authorList>
            <person name="Honkanen S."/>
            <person name="Jones V.A."/>
            <person name="Morieri G."/>
            <person name="Champion C."/>
            <person name="Hetherington A.J."/>
            <person name="Kelly S."/>
            <person name="Saint-Marcoux D."/>
            <person name="Proust H."/>
            <person name="Prescott H."/>
            <person name="Dolan L."/>
        </authorList>
    </citation>
    <scope>NUCLEOTIDE SEQUENCE [LARGE SCALE GENOMIC DNA]</scope>
    <source>
        <tissue evidence="10">Whole gametophyte</tissue>
    </source>
</reference>
<dbReference type="SUPFAM" id="SSF48113">
    <property type="entry name" value="Heme-dependent peroxidases"/>
    <property type="match status" value="1"/>
</dbReference>
<protein>
    <recommendedName>
        <fullName evidence="9">Plant heme peroxidase family profile domain-containing protein</fullName>
    </recommendedName>
</protein>
<dbReference type="PROSITE" id="PS50873">
    <property type="entry name" value="PEROXIDASE_4"/>
    <property type="match status" value="1"/>
</dbReference>
<accession>A0A176W738</accession>
<dbReference type="PROSITE" id="PS00435">
    <property type="entry name" value="PEROXIDASE_1"/>
    <property type="match status" value="1"/>
</dbReference>
<evidence type="ECO:0000256" key="4">
    <source>
        <dbReference type="ARBA" id="ARBA00022559"/>
    </source>
</evidence>
<evidence type="ECO:0000259" key="9">
    <source>
        <dbReference type="PROSITE" id="PS50873"/>
    </source>
</evidence>
<evidence type="ECO:0000256" key="3">
    <source>
        <dbReference type="ARBA" id="ARBA00006873"/>
    </source>
</evidence>
<organism evidence="10 11">
    <name type="scientific">Marchantia polymorpha subsp. ruderalis</name>
    <dbReference type="NCBI Taxonomy" id="1480154"/>
    <lineage>
        <taxon>Eukaryota</taxon>
        <taxon>Viridiplantae</taxon>
        <taxon>Streptophyta</taxon>
        <taxon>Embryophyta</taxon>
        <taxon>Marchantiophyta</taxon>
        <taxon>Marchantiopsida</taxon>
        <taxon>Marchantiidae</taxon>
        <taxon>Marchantiales</taxon>
        <taxon>Marchantiaceae</taxon>
        <taxon>Marchantia</taxon>
    </lineage>
</organism>
<feature type="binding site" evidence="8">
    <location>
        <position position="56"/>
    </location>
    <ligand>
        <name>Ca(2+)</name>
        <dbReference type="ChEBI" id="CHEBI:29108"/>
        <label>1</label>
    </ligand>
</feature>
<feature type="domain" description="Plant heme peroxidase family profile" evidence="9">
    <location>
        <begin position="51"/>
        <end position="143"/>
    </location>
</feature>
<dbReference type="GO" id="GO:0046872">
    <property type="term" value="F:metal ion binding"/>
    <property type="evidence" value="ECO:0007669"/>
    <property type="project" value="UniProtKB-KW"/>
</dbReference>
<proteinExistence type="inferred from homology"/>
<comment type="catalytic activity">
    <reaction evidence="1">
        <text>2 a phenolic donor + H2O2 = 2 a phenolic radical donor + 2 H2O</text>
        <dbReference type="Rhea" id="RHEA:56136"/>
        <dbReference type="ChEBI" id="CHEBI:15377"/>
        <dbReference type="ChEBI" id="CHEBI:16240"/>
        <dbReference type="ChEBI" id="CHEBI:139520"/>
        <dbReference type="ChEBI" id="CHEBI:139521"/>
        <dbReference type="EC" id="1.11.1.7"/>
    </reaction>
</comment>
<keyword evidence="6 8" id="KW-0479">Metal-binding</keyword>
<comment type="cofactor">
    <cofactor evidence="8">
        <name>Ca(2+)</name>
        <dbReference type="ChEBI" id="CHEBI:29108"/>
    </cofactor>
    <text evidence="8">Binds 2 calcium ions per subunit.</text>
</comment>
<dbReference type="PANTHER" id="PTHR31388:SF5">
    <property type="entry name" value="PEROXIDASE"/>
    <property type="match status" value="1"/>
</dbReference>
<feature type="binding site" evidence="8">
    <location>
        <position position="52"/>
    </location>
    <ligand>
        <name>Ca(2+)</name>
        <dbReference type="ChEBI" id="CHEBI:29108"/>
        <label>1</label>
    </ligand>
</feature>
<dbReference type="InterPro" id="IPR000823">
    <property type="entry name" value="Peroxidase_pln"/>
</dbReference>
<evidence type="ECO:0000256" key="8">
    <source>
        <dbReference type="PIRSR" id="PIRSR600823-3"/>
    </source>
</evidence>
<dbReference type="GO" id="GO:0140825">
    <property type="term" value="F:lactoperoxidase activity"/>
    <property type="evidence" value="ECO:0007669"/>
    <property type="project" value="UniProtKB-EC"/>
</dbReference>
<dbReference type="Proteomes" id="UP000077202">
    <property type="component" value="Unassembled WGS sequence"/>
</dbReference>
<keyword evidence="4" id="KW-0560">Oxidoreductase</keyword>
<dbReference type="InterPro" id="IPR010255">
    <property type="entry name" value="Haem_peroxidase_sf"/>
</dbReference>
<comment type="caution">
    <text evidence="10">The sequence shown here is derived from an EMBL/GenBank/DDBJ whole genome shotgun (WGS) entry which is preliminary data.</text>
</comment>
<keyword evidence="11" id="KW-1185">Reference proteome</keyword>
<dbReference type="Gene3D" id="1.10.520.10">
    <property type="match status" value="1"/>
</dbReference>
<sequence length="162" mass="17896">MGDNLLFSAIPWYDDGIVPEVAEVVSEAQLRLSETFYDATCPQAASIVRQKGCDGSAILDSTESILTEKEALLNKGSLRGFEQIDEIKMELECACPDEVNSSLTERTDNFTQLVARFAKVGLDAIDMIILSGGHSIGQVPLWRNFRAPLQLPGTEHYRPIQH</sequence>
<evidence type="ECO:0000256" key="7">
    <source>
        <dbReference type="ARBA" id="ARBA00023004"/>
    </source>
</evidence>
<feature type="binding site" evidence="8">
    <location>
        <position position="54"/>
    </location>
    <ligand>
        <name>Ca(2+)</name>
        <dbReference type="ChEBI" id="CHEBI:29108"/>
        <label>1</label>
    </ligand>
</feature>
<keyword evidence="7" id="KW-0408">Iron</keyword>
<keyword evidence="8" id="KW-0106">Calcium</keyword>
<dbReference type="InterPro" id="IPR019793">
    <property type="entry name" value="Peroxidases_heam-ligand_BS"/>
</dbReference>
<comment type="similarity">
    <text evidence="3">Belongs to the peroxidase family. Ascorbate peroxidase subfamily.</text>
</comment>
<keyword evidence="4" id="KW-0575">Peroxidase</keyword>
<dbReference type="PANTHER" id="PTHR31388">
    <property type="entry name" value="PEROXIDASE 72-RELATED"/>
    <property type="match status" value="1"/>
</dbReference>
<evidence type="ECO:0000313" key="11">
    <source>
        <dbReference type="Proteomes" id="UP000077202"/>
    </source>
</evidence>
<evidence type="ECO:0000256" key="1">
    <source>
        <dbReference type="ARBA" id="ARBA00000189"/>
    </source>
</evidence>
<evidence type="ECO:0000256" key="2">
    <source>
        <dbReference type="ARBA" id="ARBA00001970"/>
    </source>
</evidence>